<protein>
    <recommendedName>
        <fullName evidence="3">Glycosyltransferase</fullName>
    </recommendedName>
</protein>
<name>A0A6C0DMT8_9ZZZZ</name>
<dbReference type="EMBL" id="MN739654">
    <property type="protein sequence ID" value="QHT18248.1"/>
    <property type="molecule type" value="Genomic_DNA"/>
</dbReference>
<evidence type="ECO:0000313" key="2">
    <source>
        <dbReference type="EMBL" id="QHT18248.1"/>
    </source>
</evidence>
<proteinExistence type="predicted"/>
<dbReference type="InterPro" id="IPR002654">
    <property type="entry name" value="Glyco_trans_25"/>
</dbReference>
<keyword evidence="1" id="KW-0472">Membrane</keyword>
<evidence type="ECO:0008006" key="3">
    <source>
        <dbReference type="Google" id="ProtNLM"/>
    </source>
</evidence>
<keyword evidence="1" id="KW-0812">Transmembrane</keyword>
<keyword evidence="1" id="KW-1133">Transmembrane helix</keyword>
<accession>A0A6C0DMT8</accession>
<organism evidence="2">
    <name type="scientific">viral metagenome</name>
    <dbReference type="NCBI Taxonomy" id="1070528"/>
    <lineage>
        <taxon>unclassified sequences</taxon>
        <taxon>metagenomes</taxon>
        <taxon>organismal metagenomes</taxon>
    </lineage>
</organism>
<evidence type="ECO:0000256" key="1">
    <source>
        <dbReference type="SAM" id="Phobius"/>
    </source>
</evidence>
<feature type="transmembrane region" description="Helical" evidence="1">
    <location>
        <begin position="235"/>
        <end position="252"/>
    </location>
</feature>
<sequence>MEFPPILVINLAHRSDRWAQIQEDFLSWGMPLERVEAVKDSPGWKGCWKSHKKCIQLAKDRGYPWVLVLEDDCYPEGEGRQKFLELLPILWEDRKQFDIFLGGTGWIEEPKLLRNDPPIFSVKSTLTHFTLVTEDAYDRILDMEITEPIDEFYKKYMRTWCTVPHIANQRPGENDIDGNILNKNPLLDASYSKLNEMLKKEGYTSYSKYAATVHSNSVLQDIVMKSKLKKKMKEFINSLGVIVVLSIAWYFVRK</sequence>
<reference evidence="2" key="1">
    <citation type="journal article" date="2020" name="Nature">
        <title>Giant virus diversity and host interactions through global metagenomics.</title>
        <authorList>
            <person name="Schulz F."/>
            <person name="Roux S."/>
            <person name="Paez-Espino D."/>
            <person name="Jungbluth S."/>
            <person name="Walsh D.A."/>
            <person name="Denef V.J."/>
            <person name="McMahon K.D."/>
            <person name="Konstantinidis K.T."/>
            <person name="Eloe-Fadrosh E.A."/>
            <person name="Kyrpides N.C."/>
            <person name="Woyke T."/>
        </authorList>
    </citation>
    <scope>NUCLEOTIDE SEQUENCE</scope>
    <source>
        <strain evidence="2">GVMAG-M-3300023174-46</strain>
    </source>
</reference>
<dbReference type="CDD" id="cd06532">
    <property type="entry name" value="Glyco_transf_25"/>
    <property type="match status" value="1"/>
</dbReference>
<dbReference type="AlphaFoldDB" id="A0A6C0DMT8"/>